<dbReference type="Pfam" id="PF05192">
    <property type="entry name" value="MutS_III"/>
    <property type="match status" value="1"/>
</dbReference>
<evidence type="ECO:0000256" key="1">
    <source>
        <dbReference type="ARBA" id="ARBA00006271"/>
    </source>
</evidence>
<dbReference type="InterPro" id="IPR007696">
    <property type="entry name" value="DNA_mismatch_repair_MutS_core"/>
</dbReference>
<evidence type="ECO:0000256" key="2">
    <source>
        <dbReference type="ARBA" id="ARBA00022741"/>
    </source>
</evidence>
<keyword evidence="5" id="KW-0234">DNA repair</keyword>
<protein>
    <recommendedName>
        <fullName evidence="6">DNA mismatch repair proteins mutS family domain-containing protein</fullName>
    </recommendedName>
</protein>
<dbReference type="InterPro" id="IPR011184">
    <property type="entry name" value="DNA_mismatch_repair_Msh2"/>
</dbReference>
<keyword evidence="3" id="KW-0067">ATP-binding</keyword>
<dbReference type="PIRSF" id="PIRSF005813">
    <property type="entry name" value="MSH2"/>
    <property type="match status" value="1"/>
</dbReference>
<accession>A0A7S2RNW5</accession>
<dbReference type="PANTHER" id="PTHR11361">
    <property type="entry name" value="DNA MISMATCH REPAIR PROTEIN MUTS FAMILY MEMBER"/>
    <property type="match status" value="1"/>
</dbReference>
<dbReference type="GO" id="GO:0005524">
    <property type="term" value="F:ATP binding"/>
    <property type="evidence" value="ECO:0007669"/>
    <property type="project" value="UniProtKB-KW"/>
</dbReference>
<dbReference type="InterPro" id="IPR000432">
    <property type="entry name" value="DNA_mismatch_repair_MutS_C"/>
</dbReference>
<dbReference type="InterPro" id="IPR027417">
    <property type="entry name" value="P-loop_NTPase"/>
</dbReference>
<keyword evidence="5" id="KW-0227">DNA damage</keyword>
<dbReference type="Gene3D" id="3.40.50.300">
    <property type="entry name" value="P-loop containing nucleotide triphosphate hydrolases"/>
    <property type="match status" value="1"/>
</dbReference>
<dbReference type="GO" id="GO:0006298">
    <property type="term" value="P:mismatch repair"/>
    <property type="evidence" value="ECO:0007669"/>
    <property type="project" value="InterPro"/>
</dbReference>
<dbReference type="InterPro" id="IPR007861">
    <property type="entry name" value="DNA_mismatch_repair_MutS_clamp"/>
</dbReference>
<proteinExistence type="inferred from homology"/>
<evidence type="ECO:0000256" key="3">
    <source>
        <dbReference type="ARBA" id="ARBA00022840"/>
    </source>
</evidence>
<reference evidence="7" key="1">
    <citation type="submission" date="2021-01" db="EMBL/GenBank/DDBJ databases">
        <authorList>
            <person name="Corre E."/>
            <person name="Pelletier E."/>
            <person name="Niang G."/>
            <person name="Scheremetjew M."/>
            <person name="Finn R."/>
            <person name="Kale V."/>
            <person name="Holt S."/>
            <person name="Cochrane G."/>
            <person name="Meng A."/>
            <person name="Brown T."/>
            <person name="Cohen L."/>
        </authorList>
    </citation>
    <scope>NUCLEOTIDE SEQUENCE</scope>
    <source>
        <strain evidence="7">CCMP1243</strain>
    </source>
</reference>
<dbReference type="AlphaFoldDB" id="A0A7S2RNW5"/>
<dbReference type="InterPro" id="IPR036187">
    <property type="entry name" value="DNA_mismatch_repair_MutS_sf"/>
</dbReference>
<dbReference type="GO" id="GO:0006312">
    <property type="term" value="P:mitotic recombination"/>
    <property type="evidence" value="ECO:0007669"/>
    <property type="project" value="TreeGrafter"/>
</dbReference>
<comment type="similarity">
    <text evidence="1">Belongs to the DNA mismatch repair MutS family.</text>
</comment>
<dbReference type="SUPFAM" id="SSF48334">
    <property type="entry name" value="DNA repair protein MutS, domain III"/>
    <property type="match status" value="1"/>
</dbReference>
<dbReference type="SMART" id="SM00533">
    <property type="entry name" value="MUTSd"/>
    <property type="match status" value="1"/>
</dbReference>
<evidence type="ECO:0000256" key="4">
    <source>
        <dbReference type="ARBA" id="ARBA00023125"/>
    </source>
</evidence>
<dbReference type="GO" id="GO:0030983">
    <property type="term" value="F:mismatched DNA binding"/>
    <property type="evidence" value="ECO:0007669"/>
    <property type="project" value="InterPro"/>
</dbReference>
<feature type="domain" description="DNA mismatch repair proteins mutS family" evidence="6">
    <location>
        <begin position="663"/>
        <end position="679"/>
    </location>
</feature>
<dbReference type="EMBL" id="HBHJ01009942">
    <property type="protein sequence ID" value="CAD9676509.1"/>
    <property type="molecule type" value="Transcribed_RNA"/>
</dbReference>
<name>A0A7S2RNW5_9STRA</name>
<dbReference type="SMART" id="SM00534">
    <property type="entry name" value="MUTSac"/>
    <property type="match status" value="1"/>
</dbReference>
<keyword evidence="2" id="KW-0547">Nucleotide-binding</keyword>
<organism evidence="7">
    <name type="scientific">Rhizochromulina marina</name>
    <dbReference type="NCBI Taxonomy" id="1034831"/>
    <lineage>
        <taxon>Eukaryota</taxon>
        <taxon>Sar</taxon>
        <taxon>Stramenopiles</taxon>
        <taxon>Ochrophyta</taxon>
        <taxon>Dictyochophyceae</taxon>
        <taxon>Rhizochromulinales</taxon>
        <taxon>Rhizochromulina</taxon>
    </lineage>
</organism>
<gene>
    <name evidence="7" type="ORF">RMAR1173_LOCUS6451</name>
</gene>
<evidence type="ECO:0000313" key="7">
    <source>
        <dbReference type="EMBL" id="CAD9676509.1"/>
    </source>
</evidence>
<dbReference type="Gene3D" id="1.10.1420.10">
    <property type="match status" value="2"/>
</dbReference>
<evidence type="ECO:0000259" key="6">
    <source>
        <dbReference type="PROSITE" id="PS00486"/>
    </source>
</evidence>
<dbReference type="Pfam" id="PF05190">
    <property type="entry name" value="MutS_IV"/>
    <property type="match status" value="1"/>
</dbReference>
<keyword evidence="4" id="KW-0238">DNA-binding</keyword>
<dbReference type="PANTHER" id="PTHR11361:SF35">
    <property type="entry name" value="DNA MISMATCH REPAIR PROTEIN MSH2"/>
    <property type="match status" value="1"/>
</dbReference>
<dbReference type="InterPro" id="IPR045076">
    <property type="entry name" value="MutS"/>
</dbReference>
<dbReference type="PROSITE" id="PS00486">
    <property type="entry name" value="DNA_MISMATCH_REPAIR_2"/>
    <property type="match status" value="1"/>
</dbReference>
<dbReference type="GO" id="GO:0032301">
    <property type="term" value="C:MutSalpha complex"/>
    <property type="evidence" value="ECO:0007669"/>
    <property type="project" value="TreeGrafter"/>
</dbReference>
<sequence>MEDDAGPLSGVPTVTVEVTPSVNGQSRVGVALWCPRRGQVAADAQPLEQKRMSPSHTITLFEFIDGDRFLNLDSVLVREKPLWCFLNPKLGDSQRAVVEEILSRLGIGLATPLKAEVGFRWPTDQSKRQALELELAAILNQPDLNGHLEIMNQKVALNALMCLLCEMRPLGLMDPEGGGQTEGIEGLGEAISATNFHELFLGTLESCMRLDSAAADAIMLFPDKRGPTQPNGSVFTILNQCRTKMGSRLLDSWLRQPLLDRAAIEERYDFVGLFKDDMQLRGELQDALRSAPDIEMIVARLRRSRANLQDVYRLYRFCISNLPSFLEILERFADSEAVASSAVHGQLQDKYVSALKQAQQDFANFHGLVNHVLDLTDLPDIRIKPEHAPALGELADQLENAKREISEVHQVTQEEWESVKAKGANIRLEQHKEHGWVMRLPNANDEQLLRKEIPQLTIMSILKNGVIFTTEELQSWAAEYARLVQEYEQEQQVVAAKVIGTAATYVPVAEAVARAIAELDVLLSFAHIAAHCPSGDYTRPTLLDASAGNERIRLVGARHPCVELQEGVTFIPNDYVMERQTSRFQIVTGPNMGGKSTFIRGLGSLVAMAQAGSFIPCTEAELPIVDTILARVGAGDAAARGLSTFMAEMLEASTIVRTATDRSLVIIDELGRGTSTFDGFGLAWAISEYMISKIGCWTLFATHFHELTALTEEQEAAVNRHVSAHVEDGRVTFLYEVKPGPCLESFGIHVAEMAHFPKKVLECARKKARELEHFDTAAAFKKRKLSNGEARKDAPGFNPATDSTERNNLISFAQEVSRIPMDGLDAEAKLAQVRSVAGAHGLAV</sequence>
<dbReference type="Pfam" id="PF00488">
    <property type="entry name" value="MutS_V"/>
    <property type="match status" value="1"/>
</dbReference>
<dbReference type="SUPFAM" id="SSF52540">
    <property type="entry name" value="P-loop containing nucleoside triphosphate hydrolases"/>
    <property type="match status" value="1"/>
</dbReference>
<evidence type="ECO:0000256" key="5">
    <source>
        <dbReference type="ARBA" id="ARBA00023204"/>
    </source>
</evidence>
<dbReference type="GO" id="GO:0140664">
    <property type="term" value="F:ATP-dependent DNA damage sensor activity"/>
    <property type="evidence" value="ECO:0007669"/>
    <property type="project" value="InterPro"/>
</dbReference>